<dbReference type="AlphaFoldDB" id="A0A375HCD1"/>
<evidence type="ECO:0000313" key="1">
    <source>
        <dbReference type="EMBL" id="SOZ36039.1"/>
    </source>
</evidence>
<reference evidence="4 5" key="1">
    <citation type="submission" date="2018-01" db="EMBL/GenBank/DDBJ databases">
        <authorList>
            <person name="Clerissi C."/>
        </authorList>
    </citation>
    <scope>NUCLEOTIDE SEQUENCE [LARGE SCALE GENOMIC DNA]</scope>
    <source>
        <strain evidence="1">Cupriavidus taiwanensis STM 6082</strain>
        <strain evidence="3">Cupriavidus taiwanensis STM 6160</strain>
    </source>
</reference>
<evidence type="ECO:0000313" key="2">
    <source>
        <dbReference type="EMBL" id="SPD48009.1"/>
    </source>
</evidence>
<name>A0A375HCD1_9BURK</name>
<evidence type="ECO:0008006" key="6">
    <source>
        <dbReference type="Google" id="ProtNLM"/>
    </source>
</evidence>
<gene>
    <name evidence="1" type="ORF">CBM2605_A240041</name>
    <name evidence="2" type="ORF">CBM2607_12949</name>
    <name evidence="3" type="ORF">CBM2607_20029</name>
</gene>
<dbReference type="Proteomes" id="UP000255168">
    <property type="component" value="Chromosome I"/>
</dbReference>
<dbReference type="Proteomes" id="UP000256710">
    <property type="component" value="Unassembled WGS sequence"/>
</dbReference>
<organism evidence="3 4">
    <name type="scientific">Cupriavidus neocaledonicus</name>
    <dbReference type="NCBI Taxonomy" id="1040979"/>
    <lineage>
        <taxon>Bacteria</taxon>
        <taxon>Pseudomonadati</taxon>
        <taxon>Pseudomonadota</taxon>
        <taxon>Betaproteobacteria</taxon>
        <taxon>Burkholderiales</taxon>
        <taxon>Burkholderiaceae</taxon>
        <taxon>Cupriavidus</taxon>
    </lineage>
</organism>
<protein>
    <recommendedName>
        <fullName evidence="6">Transposase</fullName>
    </recommendedName>
</protein>
<dbReference type="EMBL" id="OFTC01000017">
    <property type="protein sequence ID" value="SOZ36039.1"/>
    <property type="molecule type" value="Genomic_DNA"/>
</dbReference>
<dbReference type="EMBL" id="LT984806">
    <property type="protein sequence ID" value="SPD48009.1"/>
    <property type="molecule type" value="Genomic_DNA"/>
</dbReference>
<dbReference type="EMBL" id="LT984806">
    <property type="protein sequence ID" value="SPD48043.1"/>
    <property type="molecule type" value="Genomic_DNA"/>
</dbReference>
<proteinExistence type="predicted"/>
<evidence type="ECO:0000313" key="5">
    <source>
        <dbReference type="Proteomes" id="UP000256710"/>
    </source>
</evidence>
<evidence type="ECO:0000313" key="3">
    <source>
        <dbReference type="EMBL" id="SPD48043.1"/>
    </source>
</evidence>
<evidence type="ECO:0000313" key="4">
    <source>
        <dbReference type="Proteomes" id="UP000255168"/>
    </source>
</evidence>
<accession>A0A375HCD1</accession>
<keyword evidence="5" id="KW-1185">Reference proteome</keyword>
<sequence>MSPSLRQRRAIPAFLTELLALRIALVRKCGKGRRKRAPARQNLYGVLDKSL</sequence>